<comment type="caution">
    <text evidence="7">The sequence shown here is derived from an EMBL/GenBank/DDBJ whole genome shotgun (WGS) entry which is preliminary data.</text>
</comment>
<reference evidence="7 8" key="1">
    <citation type="submission" date="2021-03" db="EMBL/GenBank/DDBJ databases">
        <title>Metabolic Capacity of the Antarctic Cyanobacterium Phormidium pseudopriestleyi that Sustains Oxygenic Photosynthesis in the Presence of Hydrogen Sulfide.</title>
        <authorList>
            <person name="Lumian J.E."/>
            <person name="Jungblut A.D."/>
            <person name="Dillon M.L."/>
            <person name="Hawes I."/>
            <person name="Doran P.T."/>
            <person name="Mackey T.J."/>
            <person name="Dick G.J."/>
            <person name="Grettenberger C.L."/>
            <person name="Sumner D.Y."/>
        </authorList>
    </citation>
    <scope>NUCLEOTIDE SEQUENCE [LARGE SCALE GENOMIC DNA]</scope>
    <source>
        <strain evidence="7 8">FRX01</strain>
    </source>
</reference>
<comment type="similarity">
    <text evidence="6">Belongs to the HepT RNase toxin family.</text>
</comment>
<keyword evidence="8" id="KW-1185">Reference proteome</keyword>
<keyword evidence="4" id="KW-0547">Nucleotide-binding</keyword>
<sequence>MRDDRERLRDMLEAIAKIEKYTRRGREVCQEDELIQTWILYHLQIIGEASAAMSEATRARHPELLWQDMSDFRNVLVHEYFRIDVDIIWAIVQGELPTLKNQIETILLDNPRKLL</sequence>
<dbReference type="Proteomes" id="UP000664844">
    <property type="component" value="Unassembled WGS sequence"/>
</dbReference>
<dbReference type="InterPro" id="IPR008201">
    <property type="entry name" value="HepT-like"/>
</dbReference>
<evidence type="ECO:0000256" key="4">
    <source>
        <dbReference type="ARBA" id="ARBA00022741"/>
    </source>
</evidence>
<dbReference type="InterPro" id="IPR051813">
    <property type="entry name" value="HepT_RNase_toxin"/>
</dbReference>
<evidence type="ECO:0000256" key="6">
    <source>
        <dbReference type="ARBA" id="ARBA00024207"/>
    </source>
</evidence>
<dbReference type="PANTHER" id="PTHR34139">
    <property type="entry name" value="UPF0331 PROTEIN MJ0127"/>
    <property type="match status" value="1"/>
</dbReference>
<dbReference type="Gene3D" id="1.20.120.580">
    <property type="entry name" value="bsu32300-like"/>
    <property type="match status" value="1"/>
</dbReference>
<dbReference type="RefSeq" id="WP_207086286.1">
    <property type="nucleotide sequence ID" value="NZ_JAFLQW010000028.1"/>
</dbReference>
<organism evidence="7 8">
    <name type="scientific">Phormidium pseudopriestleyi FRX01</name>
    <dbReference type="NCBI Taxonomy" id="1759528"/>
    <lineage>
        <taxon>Bacteria</taxon>
        <taxon>Bacillati</taxon>
        <taxon>Cyanobacteriota</taxon>
        <taxon>Cyanophyceae</taxon>
        <taxon>Oscillatoriophycideae</taxon>
        <taxon>Oscillatoriales</taxon>
        <taxon>Oscillatoriaceae</taxon>
        <taxon>Phormidium</taxon>
    </lineage>
</organism>
<evidence type="ECO:0000313" key="8">
    <source>
        <dbReference type="Proteomes" id="UP000664844"/>
    </source>
</evidence>
<protein>
    <submittedName>
        <fullName evidence="7">DUF86 domain-containing protein</fullName>
    </submittedName>
</protein>
<name>A0ABS3FLK4_9CYAN</name>
<accession>A0ABS3FLK4</accession>
<evidence type="ECO:0000256" key="5">
    <source>
        <dbReference type="ARBA" id="ARBA00022801"/>
    </source>
</evidence>
<evidence type="ECO:0000313" key="7">
    <source>
        <dbReference type="EMBL" id="MBO0347708.1"/>
    </source>
</evidence>
<dbReference type="InterPro" id="IPR037038">
    <property type="entry name" value="HepT-like_sf"/>
</dbReference>
<dbReference type="EMBL" id="JAFLQW010000028">
    <property type="protein sequence ID" value="MBO0347708.1"/>
    <property type="molecule type" value="Genomic_DNA"/>
</dbReference>
<dbReference type="Pfam" id="PF01934">
    <property type="entry name" value="HepT-like"/>
    <property type="match status" value="1"/>
</dbReference>
<dbReference type="PANTHER" id="PTHR34139:SF1">
    <property type="entry name" value="RNASE MJ1380-RELATED"/>
    <property type="match status" value="1"/>
</dbReference>
<keyword evidence="1" id="KW-0597">Phosphoprotein</keyword>
<keyword evidence="2" id="KW-1277">Toxin-antitoxin system</keyword>
<gene>
    <name evidence="7" type="ORF">J0895_01000</name>
</gene>
<keyword evidence="5" id="KW-0378">Hydrolase</keyword>
<evidence type="ECO:0000256" key="2">
    <source>
        <dbReference type="ARBA" id="ARBA00022649"/>
    </source>
</evidence>
<keyword evidence="3" id="KW-0540">Nuclease</keyword>
<evidence type="ECO:0000256" key="1">
    <source>
        <dbReference type="ARBA" id="ARBA00022553"/>
    </source>
</evidence>
<proteinExistence type="inferred from homology"/>
<evidence type="ECO:0000256" key="3">
    <source>
        <dbReference type="ARBA" id="ARBA00022722"/>
    </source>
</evidence>